<dbReference type="GO" id="GO:0016491">
    <property type="term" value="F:oxidoreductase activity"/>
    <property type="evidence" value="ECO:0007669"/>
    <property type="project" value="UniProtKB-KW"/>
</dbReference>
<reference evidence="3" key="1">
    <citation type="submission" date="2023-03" db="EMBL/GenBank/DDBJ databases">
        <title>Massive genome expansion in bonnet fungi (Mycena s.s.) driven by repeated elements and novel gene families across ecological guilds.</title>
        <authorList>
            <consortium name="Lawrence Berkeley National Laboratory"/>
            <person name="Harder C.B."/>
            <person name="Miyauchi S."/>
            <person name="Viragh M."/>
            <person name="Kuo A."/>
            <person name="Thoen E."/>
            <person name="Andreopoulos B."/>
            <person name="Lu D."/>
            <person name="Skrede I."/>
            <person name="Drula E."/>
            <person name="Henrissat B."/>
            <person name="Morin E."/>
            <person name="Kohler A."/>
            <person name="Barry K."/>
            <person name="LaButti K."/>
            <person name="Morin E."/>
            <person name="Salamov A."/>
            <person name="Lipzen A."/>
            <person name="Mereny Z."/>
            <person name="Hegedus B."/>
            <person name="Baldrian P."/>
            <person name="Stursova M."/>
            <person name="Weitz H."/>
            <person name="Taylor A."/>
            <person name="Grigoriev I.V."/>
            <person name="Nagy L.G."/>
            <person name="Martin F."/>
            <person name="Kauserud H."/>
        </authorList>
    </citation>
    <scope>NUCLEOTIDE SEQUENCE</scope>
    <source>
        <strain evidence="3">CBHHK182m</strain>
    </source>
</reference>
<evidence type="ECO:0000313" key="3">
    <source>
        <dbReference type="EMBL" id="KAJ7723798.1"/>
    </source>
</evidence>
<organism evidence="3 4">
    <name type="scientific">Mycena metata</name>
    <dbReference type="NCBI Taxonomy" id="1033252"/>
    <lineage>
        <taxon>Eukaryota</taxon>
        <taxon>Fungi</taxon>
        <taxon>Dikarya</taxon>
        <taxon>Basidiomycota</taxon>
        <taxon>Agaricomycotina</taxon>
        <taxon>Agaricomycetes</taxon>
        <taxon>Agaricomycetidae</taxon>
        <taxon>Agaricales</taxon>
        <taxon>Marasmiineae</taxon>
        <taxon>Mycenaceae</taxon>
        <taxon>Mycena</taxon>
    </lineage>
</organism>
<comment type="caution">
    <text evidence="3">The sequence shown here is derived from an EMBL/GenBank/DDBJ whole genome shotgun (WGS) entry which is preliminary data.</text>
</comment>
<dbReference type="PANTHER" id="PTHR43364:SF4">
    <property type="entry name" value="NAD(P)-LINKED OXIDOREDUCTASE SUPERFAMILY PROTEIN"/>
    <property type="match status" value="1"/>
</dbReference>
<feature type="non-terminal residue" evidence="3">
    <location>
        <position position="1"/>
    </location>
</feature>
<proteinExistence type="predicted"/>
<protein>
    <submittedName>
        <fullName evidence="3">Aldo/keto reductase</fullName>
    </submittedName>
</protein>
<dbReference type="Proteomes" id="UP001215598">
    <property type="component" value="Unassembled WGS sequence"/>
</dbReference>
<dbReference type="InterPro" id="IPR050523">
    <property type="entry name" value="AKR_Detox_Biosynth"/>
</dbReference>
<name>A0AAD7HLZ2_9AGAR</name>
<keyword evidence="4" id="KW-1185">Reference proteome</keyword>
<dbReference type="InterPro" id="IPR023210">
    <property type="entry name" value="NADP_OxRdtase_dom"/>
</dbReference>
<dbReference type="InterPro" id="IPR036812">
    <property type="entry name" value="NAD(P)_OxRdtase_dom_sf"/>
</dbReference>
<feature type="domain" description="NADP-dependent oxidoreductase" evidence="2">
    <location>
        <begin position="13"/>
        <end position="325"/>
    </location>
</feature>
<dbReference type="PANTHER" id="PTHR43364">
    <property type="entry name" value="NADH-SPECIFIC METHYLGLYOXAL REDUCTASE-RELATED"/>
    <property type="match status" value="1"/>
</dbReference>
<accession>A0AAD7HLZ2</accession>
<dbReference type="Pfam" id="PF00248">
    <property type="entry name" value="Aldo_ket_red"/>
    <property type="match status" value="1"/>
</dbReference>
<evidence type="ECO:0000313" key="4">
    <source>
        <dbReference type="Proteomes" id="UP001215598"/>
    </source>
</evidence>
<dbReference type="EMBL" id="JARKIB010000208">
    <property type="protein sequence ID" value="KAJ7723798.1"/>
    <property type="molecule type" value="Genomic_DNA"/>
</dbReference>
<dbReference type="AlphaFoldDB" id="A0AAD7HLZ2"/>
<dbReference type="SUPFAM" id="SSF51430">
    <property type="entry name" value="NAD(P)-linked oxidoreductase"/>
    <property type="match status" value="1"/>
</dbReference>
<evidence type="ECO:0000259" key="2">
    <source>
        <dbReference type="Pfam" id="PF00248"/>
    </source>
</evidence>
<dbReference type="CDD" id="cd19075">
    <property type="entry name" value="AKR_AKR7A1-5"/>
    <property type="match status" value="1"/>
</dbReference>
<evidence type="ECO:0000256" key="1">
    <source>
        <dbReference type="ARBA" id="ARBA00023002"/>
    </source>
</evidence>
<keyword evidence="1" id="KW-0560">Oxidoreductase</keyword>
<gene>
    <name evidence="3" type="ORF">B0H16DRAFT_1430757</name>
</gene>
<sequence>MTTTTKSALPVVLGTLAVGAPEYVAQGARINIVEDLEAIIDVLLKHGHHQLDTARVYGLGTAEQLIGSINWQEKGITIGTKMLPAHPLMPEITGAHTLESIRKALMTSLKALNTKKIDIWYLHGPDRTVPFEVTLKAIDDLYREGHFARFGISNYMAAEVAEMAVICKERGYVQPSVFQGIYNAVHRLVEPELFHTLRKFNIAFYGFNPLAGGFFTDRYSSADATPEPGSRYDPTTLLGKGYRSRFWKPEFFAALAEVRTVATAHGLTMQEIAIRWVSHHSLMNREAGDAVIIGGSSVKHIEENLVDLEKGSLPEQVLTALDAAWAAVKGYSSDYYFPIGWSAKEALKRS</sequence>
<dbReference type="Gene3D" id="3.20.20.100">
    <property type="entry name" value="NADP-dependent oxidoreductase domain"/>
    <property type="match status" value="1"/>
</dbReference>